<protein>
    <submittedName>
        <fullName evidence="3">Chemotaxis protein CheC</fullName>
    </submittedName>
</protein>
<keyword evidence="2" id="KW-0378">Hydrolase</keyword>
<dbReference type="GO" id="GO:0006935">
    <property type="term" value="P:chemotaxis"/>
    <property type="evidence" value="ECO:0007669"/>
    <property type="project" value="UniProtKB-KW"/>
</dbReference>
<organism evidence="3 4">
    <name type="scientific">Methanochimaera problematica</name>
    <dbReference type="NCBI Taxonomy" id="2609417"/>
    <lineage>
        <taxon>Archaea</taxon>
        <taxon>Methanobacteriati</taxon>
        <taxon>Methanobacteriota</taxon>
        <taxon>Stenosarchaea group</taxon>
        <taxon>Methanomicrobia</taxon>
        <taxon>Methanomicrobiales</taxon>
        <taxon>Methanomicrobiaceae</taxon>
        <taxon>Methanochimaera</taxon>
    </lineage>
</organism>
<dbReference type="RefSeq" id="WP_317136104.1">
    <property type="nucleotide sequence ID" value="NZ_CP043875.1"/>
</dbReference>
<proteinExistence type="predicted"/>
<keyword evidence="4" id="KW-1185">Reference proteome</keyword>
<dbReference type="PANTHER" id="PTHR43693:SF1">
    <property type="entry name" value="PROTEIN PHOSPHATASE CHEZ"/>
    <property type="match status" value="1"/>
</dbReference>
<evidence type="ECO:0000256" key="2">
    <source>
        <dbReference type="ARBA" id="ARBA00022801"/>
    </source>
</evidence>
<dbReference type="InterPro" id="IPR028976">
    <property type="entry name" value="CheC-like_sf"/>
</dbReference>
<evidence type="ECO:0000256" key="1">
    <source>
        <dbReference type="ARBA" id="ARBA00022500"/>
    </source>
</evidence>
<dbReference type="CDD" id="cd17910">
    <property type="entry name" value="CheC_ClassII"/>
    <property type="match status" value="1"/>
</dbReference>
<dbReference type="Proteomes" id="UP001301797">
    <property type="component" value="Chromosome"/>
</dbReference>
<dbReference type="GeneID" id="85230145"/>
<keyword evidence="1" id="KW-0145">Chemotaxis</keyword>
<dbReference type="GO" id="GO:0016787">
    <property type="term" value="F:hydrolase activity"/>
    <property type="evidence" value="ECO:0007669"/>
    <property type="project" value="UniProtKB-KW"/>
</dbReference>
<dbReference type="InterPro" id="IPR050992">
    <property type="entry name" value="CheZ_family_phosphatases"/>
</dbReference>
<dbReference type="EMBL" id="CP043875">
    <property type="protein sequence ID" value="WOF16680.1"/>
    <property type="molecule type" value="Genomic_DNA"/>
</dbReference>
<dbReference type="PANTHER" id="PTHR43693">
    <property type="entry name" value="PROTEIN PHOSPHATASE CHEZ"/>
    <property type="match status" value="1"/>
</dbReference>
<dbReference type="AlphaFoldDB" id="A0AA97I2V1"/>
<evidence type="ECO:0000313" key="3">
    <source>
        <dbReference type="EMBL" id="WOF16680.1"/>
    </source>
</evidence>
<reference evidence="3 4" key="1">
    <citation type="submission" date="2019-09" db="EMBL/GenBank/DDBJ databases">
        <title>The complete genome of Methanoplanus sp. FWC-SCC4.</title>
        <authorList>
            <person name="Chen S.-C."/>
            <person name="Zhou Y.-Z."/>
            <person name="Lai M.-C."/>
        </authorList>
    </citation>
    <scope>NUCLEOTIDE SEQUENCE [LARGE SCALE GENOMIC DNA]</scope>
    <source>
        <strain evidence="3 4">FWC-SCC4</strain>
    </source>
</reference>
<dbReference type="SUPFAM" id="SSF103039">
    <property type="entry name" value="CheC-like"/>
    <property type="match status" value="1"/>
</dbReference>
<gene>
    <name evidence="3" type="ORF">F1737_08240</name>
</gene>
<dbReference type="Gene3D" id="3.40.1550.10">
    <property type="entry name" value="CheC-like"/>
    <property type="match status" value="1"/>
</dbReference>
<name>A0AA97I2V1_9EURY</name>
<dbReference type="KEGG" id="mefw:F1737_08240"/>
<accession>A0AA97I2V1</accession>
<evidence type="ECO:0000313" key="4">
    <source>
        <dbReference type="Proteomes" id="UP001301797"/>
    </source>
</evidence>
<sequence length="199" mass="21693">MPHNFSNEDIDAVREILNIGIGRSAMMLNKITKSHITLSIPQIRIFHIDEIESVKDSFLQQKSAIVKLDFGGDFCGTTAVLFPPDSAAKLVMAITGEDAGTPELDSLRAETVKEIGNIILNGVMGSVGNILKTHIKYSVPNYGEDTIIGLVKSSSKSLDKYVLMATACFNVKDLNVEGNIVMLLEIGSMKVLLDKINRI</sequence>